<dbReference type="SUPFAM" id="SSF53335">
    <property type="entry name" value="S-adenosyl-L-methionine-dependent methyltransferases"/>
    <property type="match status" value="1"/>
</dbReference>
<name>A0A150JVG3_HEYCO</name>
<dbReference type="CDD" id="cd02440">
    <property type="entry name" value="AdoMet_MTases"/>
    <property type="match status" value="1"/>
</dbReference>
<dbReference type="Gene3D" id="3.40.50.150">
    <property type="entry name" value="Vaccinia Virus protein VP39"/>
    <property type="match status" value="1"/>
</dbReference>
<dbReference type="PANTHER" id="PTHR45036">
    <property type="entry name" value="METHYLTRANSFERASE LIKE 7B"/>
    <property type="match status" value="1"/>
</dbReference>
<dbReference type="PANTHER" id="PTHR45036:SF1">
    <property type="entry name" value="METHYLTRANSFERASE LIKE 7A"/>
    <property type="match status" value="1"/>
</dbReference>
<dbReference type="GO" id="GO:0004608">
    <property type="term" value="F:phosphatidylethanolamine N-methyltransferase activity"/>
    <property type="evidence" value="ECO:0007669"/>
    <property type="project" value="UniProtKB-EC"/>
</dbReference>
<dbReference type="EC" id="2.1.1.17" evidence="2"/>
<feature type="domain" description="Methyltransferase type 11" evidence="1">
    <location>
        <begin position="43"/>
        <end position="138"/>
    </location>
</feature>
<reference evidence="2 3" key="1">
    <citation type="submission" date="2016-01" db="EMBL/GenBank/DDBJ databases">
        <title>Genome Sequences of Twelve Sporeforming Bacillus Species Isolated from Foods.</title>
        <authorList>
            <person name="Berendsen E.M."/>
            <person name="Wells-Bennik M.H."/>
            <person name="Krawcyk A.O."/>
            <person name="De Jong A."/>
            <person name="Holsappel S."/>
            <person name="Eijlander R.T."/>
            <person name="Kuipers O.P."/>
        </authorList>
    </citation>
    <scope>NUCLEOTIDE SEQUENCE [LARGE SCALE GENOMIC DNA]</scope>
    <source>
        <strain evidence="2 3">B4098</strain>
    </source>
</reference>
<dbReference type="EMBL" id="LQYG01000072">
    <property type="protein sequence ID" value="KYC61263.1"/>
    <property type="molecule type" value="Genomic_DNA"/>
</dbReference>
<gene>
    <name evidence="2" type="ORF">B4098_3448</name>
</gene>
<evidence type="ECO:0000313" key="2">
    <source>
        <dbReference type="EMBL" id="KYC61263.1"/>
    </source>
</evidence>
<dbReference type="Proteomes" id="UP000075288">
    <property type="component" value="Unassembled WGS sequence"/>
</dbReference>
<sequence>MGASSELIKKKYNRISKIYDVMDRMIKEEWREDLLESVHGTVLEVGVGTGANLEYYPNNVDLIGIDFSPGMLKYAEKKAADHSFRSVRLKEMDVQQLAFPDNTFDYIVSTCVFCSVYDPVRGMKEMRRVCKPNGKILFLEHMRSENPVVGKIMDVINPLTVSLWGANINRRTVENILKAGLKIDEQKYLAGTIVRLLITNPNKS</sequence>
<dbReference type="Pfam" id="PF08241">
    <property type="entry name" value="Methyltransf_11"/>
    <property type="match status" value="1"/>
</dbReference>
<dbReference type="RefSeq" id="WP_041818933.1">
    <property type="nucleotide sequence ID" value="NZ_JARSQH010000194.1"/>
</dbReference>
<keyword evidence="2" id="KW-0808">Transferase</keyword>
<evidence type="ECO:0000259" key="1">
    <source>
        <dbReference type="Pfam" id="PF08241"/>
    </source>
</evidence>
<dbReference type="GO" id="GO:0032259">
    <property type="term" value="P:methylation"/>
    <property type="evidence" value="ECO:0007669"/>
    <property type="project" value="UniProtKB-KW"/>
</dbReference>
<keyword evidence="2" id="KW-0489">Methyltransferase</keyword>
<dbReference type="InterPro" id="IPR013216">
    <property type="entry name" value="Methyltransf_11"/>
</dbReference>
<protein>
    <submittedName>
        <fullName evidence="2">Phosphatidylethanolamine N-methyltransferase</fullName>
        <ecNumber evidence="2">2.1.1.17</ecNumber>
    </submittedName>
</protein>
<dbReference type="PATRIC" id="fig|1398.26.peg.307"/>
<accession>A0A150JVG3</accession>
<comment type="caution">
    <text evidence="2">The sequence shown here is derived from an EMBL/GenBank/DDBJ whole genome shotgun (WGS) entry which is preliminary data.</text>
</comment>
<proteinExistence type="predicted"/>
<dbReference type="AlphaFoldDB" id="A0A150JVG3"/>
<organism evidence="2 3">
    <name type="scientific">Heyndrickxia coagulans</name>
    <name type="common">Weizmannia coagulans</name>
    <dbReference type="NCBI Taxonomy" id="1398"/>
    <lineage>
        <taxon>Bacteria</taxon>
        <taxon>Bacillati</taxon>
        <taxon>Bacillota</taxon>
        <taxon>Bacilli</taxon>
        <taxon>Bacillales</taxon>
        <taxon>Bacillaceae</taxon>
        <taxon>Heyndrickxia</taxon>
    </lineage>
</organism>
<evidence type="ECO:0000313" key="3">
    <source>
        <dbReference type="Proteomes" id="UP000075288"/>
    </source>
</evidence>
<dbReference type="InterPro" id="IPR029063">
    <property type="entry name" value="SAM-dependent_MTases_sf"/>
</dbReference>
<dbReference type="InterPro" id="IPR052356">
    <property type="entry name" value="Thiol_S-MT"/>
</dbReference>